<dbReference type="InterPro" id="IPR036928">
    <property type="entry name" value="AS_sf"/>
</dbReference>
<comment type="similarity">
    <text evidence="1">Belongs to the amidase family.</text>
</comment>
<evidence type="ECO:0000256" key="1">
    <source>
        <dbReference type="ARBA" id="ARBA00009199"/>
    </source>
</evidence>
<evidence type="ECO:0000256" key="2">
    <source>
        <dbReference type="ARBA" id="ARBA00022801"/>
    </source>
</evidence>
<dbReference type="EMBL" id="JBAWTH010000050">
    <property type="protein sequence ID" value="KAL2282341.1"/>
    <property type="molecule type" value="Genomic_DNA"/>
</dbReference>
<protein>
    <recommendedName>
        <fullName evidence="3">Amidase domain-containing protein</fullName>
    </recommendedName>
</protein>
<dbReference type="Proteomes" id="UP001600888">
    <property type="component" value="Unassembled WGS sequence"/>
</dbReference>
<dbReference type="Pfam" id="PF01425">
    <property type="entry name" value="Amidase"/>
    <property type="match status" value="1"/>
</dbReference>
<dbReference type="InterPro" id="IPR023631">
    <property type="entry name" value="Amidase_dom"/>
</dbReference>
<dbReference type="PANTHER" id="PTHR46072">
    <property type="entry name" value="AMIDASE-RELATED-RELATED"/>
    <property type="match status" value="1"/>
</dbReference>
<gene>
    <name evidence="4" type="ORF">FJTKL_10954</name>
</gene>
<sequence>MESQPWEARAAAKRADTLNKIYSQWRLSAQDVKRASEQRDLTGPFIQGFLSQQEISILSMDSVPIVNATKQGQLTSVQVTTAFRKAAAIANQINNCLHEIFFDQALERAKELDEHYRKHGTTIGPLHGLPASLKDQFHVKGIDTATGYVVWIGSTMGIKDPSQSHKVESEITRELLSLGAVLY</sequence>
<evidence type="ECO:0000313" key="4">
    <source>
        <dbReference type="EMBL" id="KAL2282341.1"/>
    </source>
</evidence>
<proteinExistence type="inferred from homology"/>
<reference evidence="4 5" key="1">
    <citation type="submission" date="2024-03" db="EMBL/GenBank/DDBJ databases">
        <title>A high-quality draft genome sequence of Diaporthe vaccinii, a causative agent of upright dieback and viscid rot disease in cranberry plants.</title>
        <authorList>
            <person name="Sarrasin M."/>
            <person name="Lang B.F."/>
            <person name="Burger G."/>
        </authorList>
    </citation>
    <scope>NUCLEOTIDE SEQUENCE [LARGE SCALE GENOMIC DNA]</scope>
    <source>
        <strain evidence="4 5">IS7</strain>
    </source>
</reference>
<dbReference type="PANTHER" id="PTHR46072:SF8">
    <property type="entry name" value="AMIDASE DOMAIN-CONTAINING PROTEIN"/>
    <property type="match status" value="1"/>
</dbReference>
<evidence type="ECO:0000259" key="3">
    <source>
        <dbReference type="Pfam" id="PF01425"/>
    </source>
</evidence>
<accession>A0ABR4EJ78</accession>
<comment type="caution">
    <text evidence="4">The sequence shown here is derived from an EMBL/GenBank/DDBJ whole genome shotgun (WGS) entry which is preliminary data.</text>
</comment>
<keyword evidence="2" id="KW-0378">Hydrolase</keyword>
<keyword evidence="5" id="KW-1185">Reference proteome</keyword>
<name>A0ABR4EJ78_9PEZI</name>
<feature type="domain" description="Amidase" evidence="3">
    <location>
        <begin position="79"/>
        <end position="181"/>
    </location>
</feature>
<evidence type="ECO:0000313" key="5">
    <source>
        <dbReference type="Proteomes" id="UP001600888"/>
    </source>
</evidence>
<dbReference type="SUPFAM" id="SSF75304">
    <property type="entry name" value="Amidase signature (AS) enzymes"/>
    <property type="match status" value="1"/>
</dbReference>
<organism evidence="4 5">
    <name type="scientific">Diaporthe vaccinii</name>
    <dbReference type="NCBI Taxonomy" id="105482"/>
    <lineage>
        <taxon>Eukaryota</taxon>
        <taxon>Fungi</taxon>
        <taxon>Dikarya</taxon>
        <taxon>Ascomycota</taxon>
        <taxon>Pezizomycotina</taxon>
        <taxon>Sordariomycetes</taxon>
        <taxon>Sordariomycetidae</taxon>
        <taxon>Diaporthales</taxon>
        <taxon>Diaporthaceae</taxon>
        <taxon>Diaporthe</taxon>
        <taxon>Diaporthe eres species complex</taxon>
    </lineage>
</organism>
<dbReference type="Gene3D" id="3.90.1300.10">
    <property type="entry name" value="Amidase signature (AS) domain"/>
    <property type="match status" value="1"/>
</dbReference>